<dbReference type="EMBL" id="AUZZ01010898">
    <property type="protein sequence ID" value="EQD28355.1"/>
    <property type="molecule type" value="Genomic_DNA"/>
</dbReference>
<name>T0ZF88_9ZZZZ</name>
<dbReference type="AlphaFoldDB" id="T0ZF88"/>
<keyword evidence="2" id="KW-0436">Ligase</keyword>
<protein>
    <submittedName>
        <fullName evidence="2">Glutamate-ammonia-ligase adenylyltransferase</fullName>
    </submittedName>
</protein>
<sequence>FFVRLVQRVVHLLTVLSGAGRLYEVDVRLRPSGKGGLLVTQIDAFADYQRTEAWTWEHQALLHARAVAGSRALCAEFERIRLEVLRWHVHSDELRASVRSMRARMRREHAKGA</sequence>
<evidence type="ECO:0000259" key="1">
    <source>
        <dbReference type="Pfam" id="PF03710"/>
    </source>
</evidence>
<reference evidence="2" key="1">
    <citation type="submission" date="2013-08" db="EMBL/GenBank/DDBJ databases">
        <authorList>
            <person name="Mendez C."/>
            <person name="Richter M."/>
            <person name="Ferrer M."/>
            <person name="Sanchez J."/>
        </authorList>
    </citation>
    <scope>NUCLEOTIDE SEQUENCE</scope>
</reference>
<dbReference type="GO" id="GO:0008882">
    <property type="term" value="F:[glutamate-ammonia-ligase] adenylyltransferase activity"/>
    <property type="evidence" value="ECO:0007669"/>
    <property type="project" value="InterPro"/>
</dbReference>
<dbReference type="InterPro" id="IPR043519">
    <property type="entry name" value="NT_sf"/>
</dbReference>
<dbReference type="GO" id="GO:0000820">
    <property type="term" value="P:regulation of glutamine family amino acid metabolic process"/>
    <property type="evidence" value="ECO:0007669"/>
    <property type="project" value="TreeGrafter"/>
</dbReference>
<feature type="non-terminal residue" evidence="2">
    <location>
        <position position="113"/>
    </location>
</feature>
<accession>T0ZF88</accession>
<dbReference type="PANTHER" id="PTHR30621:SF0">
    <property type="entry name" value="BIFUNCTIONAL GLUTAMINE SYNTHETASE ADENYLYLTRANSFERASE_ADENYLYL-REMOVING ENZYME"/>
    <property type="match status" value="1"/>
</dbReference>
<comment type="caution">
    <text evidence="2">The sequence shown here is derived from an EMBL/GenBank/DDBJ whole genome shotgun (WGS) entry which is preliminary data.</text>
</comment>
<organism evidence="2">
    <name type="scientific">mine drainage metagenome</name>
    <dbReference type="NCBI Taxonomy" id="410659"/>
    <lineage>
        <taxon>unclassified sequences</taxon>
        <taxon>metagenomes</taxon>
        <taxon>ecological metagenomes</taxon>
    </lineage>
</organism>
<reference evidence="2" key="2">
    <citation type="journal article" date="2014" name="ISME J.">
        <title>Microbial stratification in low pH oxic and suboxic macroscopic growths along an acid mine drainage.</title>
        <authorList>
            <person name="Mendez-Garcia C."/>
            <person name="Mesa V."/>
            <person name="Sprenger R.R."/>
            <person name="Richter M."/>
            <person name="Diez M.S."/>
            <person name="Solano J."/>
            <person name="Bargiela R."/>
            <person name="Golyshina O.V."/>
            <person name="Manteca A."/>
            <person name="Ramos J.L."/>
            <person name="Gallego J.R."/>
            <person name="Llorente I."/>
            <person name="Martins Dos Santos V.A."/>
            <person name="Jensen O.N."/>
            <person name="Pelaez A.I."/>
            <person name="Sanchez J."/>
            <person name="Ferrer M."/>
        </authorList>
    </citation>
    <scope>NUCLEOTIDE SEQUENCE</scope>
</reference>
<dbReference type="GO" id="GO:0016874">
    <property type="term" value="F:ligase activity"/>
    <property type="evidence" value="ECO:0007669"/>
    <property type="project" value="UniProtKB-KW"/>
</dbReference>
<dbReference type="InterPro" id="IPR023057">
    <property type="entry name" value="GlnE"/>
</dbReference>
<dbReference type="SUPFAM" id="SSF81301">
    <property type="entry name" value="Nucleotidyltransferase"/>
    <property type="match status" value="1"/>
</dbReference>
<dbReference type="Pfam" id="PF03710">
    <property type="entry name" value="GlnE"/>
    <property type="match status" value="1"/>
</dbReference>
<feature type="non-terminal residue" evidence="2">
    <location>
        <position position="1"/>
    </location>
</feature>
<dbReference type="GO" id="GO:0005829">
    <property type="term" value="C:cytosol"/>
    <property type="evidence" value="ECO:0007669"/>
    <property type="project" value="TreeGrafter"/>
</dbReference>
<evidence type="ECO:0000313" key="2">
    <source>
        <dbReference type="EMBL" id="EQD28355.1"/>
    </source>
</evidence>
<gene>
    <name evidence="2" type="ORF">B2A_14977</name>
</gene>
<dbReference type="InterPro" id="IPR005190">
    <property type="entry name" value="GlnE_rpt_dom"/>
</dbReference>
<keyword evidence="2" id="KW-0808">Transferase</keyword>
<dbReference type="Gene3D" id="3.30.460.10">
    <property type="entry name" value="Beta Polymerase, domain 2"/>
    <property type="match status" value="1"/>
</dbReference>
<keyword evidence="2" id="KW-0548">Nucleotidyltransferase</keyword>
<feature type="domain" description="Glutamate-ammonia ligase adenylyltransferase repeated" evidence="1">
    <location>
        <begin position="1"/>
        <end position="79"/>
    </location>
</feature>
<dbReference type="PANTHER" id="PTHR30621">
    <property type="entry name" value="GLUTAMINE SYNTHETASE ADENYLYLTRANSFERASE"/>
    <property type="match status" value="1"/>
</dbReference>
<proteinExistence type="predicted"/>